<dbReference type="AlphaFoldDB" id="A0AAV3UB26"/>
<evidence type="ECO:0000313" key="2">
    <source>
        <dbReference type="Proteomes" id="UP001501729"/>
    </source>
</evidence>
<name>A0AAV3UB26_9EURY</name>
<comment type="caution">
    <text evidence="1">The sequence shown here is derived from an EMBL/GenBank/DDBJ whole genome shotgun (WGS) entry which is preliminary data.</text>
</comment>
<organism evidence="1 2">
    <name type="scientific">Haladaptatus pallidirubidus</name>
    <dbReference type="NCBI Taxonomy" id="1008152"/>
    <lineage>
        <taxon>Archaea</taxon>
        <taxon>Methanobacteriati</taxon>
        <taxon>Methanobacteriota</taxon>
        <taxon>Stenosarchaea group</taxon>
        <taxon>Halobacteria</taxon>
        <taxon>Halobacteriales</taxon>
        <taxon>Haladaptataceae</taxon>
        <taxon>Haladaptatus</taxon>
    </lineage>
</organism>
<keyword evidence="2" id="KW-1185">Reference proteome</keyword>
<dbReference type="Proteomes" id="UP001501729">
    <property type="component" value="Unassembled WGS sequence"/>
</dbReference>
<accession>A0AAV3UB26</accession>
<sequence length="64" mass="7232">MIHPYDSERDNGTILEKKRDNGSQRFGIRLYAEISHSHLYALILGNQCDSCIGKKNEDGVHDDG</sequence>
<evidence type="ECO:0000313" key="1">
    <source>
        <dbReference type="EMBL" id="GAA5040138.1"/>
    </source>
</evidence>
<proteinExistence type="predicted"/>
<evidence type="ECO:0008006" key="3">
    <source>
        <dbReference type="Google" id="ProtNLM"/>
    </source>
</evidence>
<gene>
    <name evidence="1" type="ORF">GCM10025751_00360</name>
</gene>
<dbReference type="EMBL" id="BAABKX010000001">
    <property type="protein sequence ID" value="GAA5040138.1"/>
    <property type="molecule type" value="Genomic_DNA"/>
</dbReference>
<protein>
    <recommendedName>
        <fullName evidence="3">Transposase</fullName>
    </recommendedName>
</protein>
<reference evidence="1 2" key="1">
    <citation type="journal article" date="2019" name="Int. J. Syst. Evol. Microbiol.">
        <title>The Global Catalogue of Microorganisms (GCM) 10K type strain sequencing project: providing services to taxonomists for standard genome sequencing and annotation.</title>
        <authorList>
            <consortium name="The Broad Institute Genomics Platform"/>
            <consortium name="The Broad Institute Genome Sequencing Center for Infectious Disease"/>
            <person name="Wu L."/>
            <person name="Ma J."/>
        </authorList>
    </citation>
    <scope>NUCLEOTIDE SEQUENCE [LARGE SCALE GENOMIC DNA]</scope>
    <source>
        <strain evidence="1 2">JCM 17504</strain>
    </source>
</reference>